<dbReference type="EMBL" id="MHCH01000047">
    <property type="protein sequence ID" value="OGY16320.1"/>
    <property type="molecule type" value="Genomic_DNA"/>
</dbReference>
<evidence type="ECO:0000313" key="2">
    <source>
        <dbReference type="EMBL" id="OGY16320.1"/>
    </source>
</evidence>
<dbReference type="Proteomes" id="UP000177324">
    <property type="component" value="Unassembled WGS sequence"/>
</dbReference>
<protein>
    <recommendedName>
        <fullName evidence="1">Type 4 fimbrial biogenesis protein PilX N-terminal domain-containing protein</fullName>
    </recommendedName>
</protein>
<accession>A0A1G1VLQ2</accession>
<evidence type="ECO:0000313" key="3">
    <source>
        <dbReference type="Proteomes" id="UP000177324"/>
    </source>
</evidence>
<evidence type="ECO:0000259" key="1">
    <source>
        <dbReference type="Pfam" id="PF14341"/>
    </source>
</evidence>
<proteinExistence type="predicted"/>
<comment type="caution">
    <text evidence="2">The sequence shown here is derived from an EMBL/GenBank/DDBJ whole genome shotgun (WGS) entry which is preliminary data.</text>
</comment>
<feature type="domain" description="Type 4 fimbrial biogenesis protein PilX N-terminal" evidence="1">
    <location>
        <begin position="6"/>
        <end position="53"/>
    </location>
</feature>
<sequence length="257" mass="27153">MEKGQVALIVLLVMVVMLTLGISVAQRGVTDVRISKQEEDSARAFQAAEAGVEEALSTLSSSEGEFGEDVSYNAQVTEAGTTGFVVGQPVAGGETVVVNLAQASPSLSGLNLYFMEQGKDDCLTNPAAIEVSVIEKVGSQTRVRREGFDVQDRDNNFTLVAGGSYAFEGKTWCGKATLNLIGNDEEVRIKVWYNRATIGGGPRPAGATLGNQYVAVESVGKTEGGVTRAVQVQRGEPQLPPMFDYALWSGGGIVKGE</sequence>
<dbReference type="InterPro" id="IPR025746">
    <property type="entry name" value="PilX_N_dom"/>
</dbReference>
<gene>
    <name evidence="2" type="ORF">A2784_01340</name>
</gene>
<organism evidence="2 3">
    <name type="scientific">Candidatus Chisholmbacteria bacterium RIFCSPHIGHO2_01_FULL_48_12</name>
    <dbReference type="NCBI Taxonomy" id="1797589"/>
    <lineage>
        <taxon>Bacteria</taxon>
        <taxon>Candidatus Chisholmiibacteriota</taxon>
    </lineage>
</organism>
<dbReference type="STRING" id="1797589.A2784_01340"/>
<name>A0A1G1VLQ2_9BACT</name>
<reference evidence="2 3" key="1">
    <citation type="journal article" date="2016" name="Nat. Commun.">
        <title>Thousands of microbial genomes shed light on interconnected biogeochemical processes in an aquifer system.</title>
        <authorList>
            <person name="Anantharaman K."/>
            <person name="Brown C.T."/>
            <person name="Hug L.A."/>
            <person name="Sharon I."/>
            <person name="Castelle C.J."/>
            <person name="Probst A.J."/>
            <person name="Thomas B.C."/>
            <person name="Singh A."/>
            <person name="Wilkins M.J."/>
            <person name="Karaoz U."/>
            <person name="Brodie E.L."/>
            <person name="Williams K.H."/>
            <person name="Hubbard S.S."/>
            <person name="Banfield J.F."/>
        </authorList>
    </citation>
    <scope>NUCLEOTIDE SEQUENCE [LARGE SCALE GENOMIC DNA]</scope>
</reference>
<dbReference type="AlphaFoldDB" id="A0A1G1VLQ2"/>
<dbReference type="Pfam" id="PF14341">
    <property type="entry name" value="PilX_N"/>
    <property type="match status" value="1"/>
</dbReference>